<sequence>MKPSPPHMYTHIYTHTHLRHTRVLTGDLVSGRLGRVDAFGATIAHSEPVQHGTQAHKHGQSSHSTCLSVLTVSFAYSKRQRSARHLHKDRWSSFIRSKTASFPLEI</sequence>
<accession>A0ABD0JTX5</accession>
<name>A0ABD0JTX5_9CAEN</name>
<dbReference type="Proteomes" id="UP001519460">
    <property type="component" value="Unassembled WGS sequence"/>
</dbReference>
<dbReference type="AlphaFoldDB" id="A0ABD0JTX5"/>
<evidence type="ECO:0000313" key="1">
    <source>
        <dbReference type="EMBL" id="KAK7478276.1"/>
    </source>
</evidence>
<reference evidence="1 2" key="1">
    <citation type="journal article" date="2023" name="Sci. Data">
        <title>Genome assembly of the Korean intertidal mud-creeper Batillaria attramentaria.</title>
        <authorList>
            <person name="Patra A.K."/>
            <person name="Ho P.T."/>
            <person name="Jun S."/>
            <person name="Lee S.J."/>
            <person name="Kim Y."/>
            <person name="Won Y.J."/>
        </authorList>
    </citation>
    <scope>NUCLEOTIDE SEQUENCE [LARGE SCALE GENOMIC DNA]</scope>
    <source>
        <strain evidence="1">Wonlab-2016</strain>
    </source>
</reference>
<proteinExistence type="predicted"/>
<gene>
    <name evidence="1" type="ORF">BaRGS_00030534</name>
</gene>
<dbReference type="EMBL" id="JACVVK020000330">
    <property type="protein sequence ID" value="KAK7478276.1"/>
    <property type="molecule type" value="Genomic_DNA"/>
</dbReference>
<comment type="caution">
    <text evidence="1">The sequence shown here is derived from an EMBL/GenBank/DDBJ whole genome shotgun (WGS) entry which is preliminary data.</text>
</comment>
<evidence type="ECO:0000313" key="2">
    <source>
        <dbReference type="Proteomes" id="UP001519460"/>
    </source>
</evidence>
<organism evidence="1 2">
    <name type="scientific">Batillaria attramentaria</name>
    <dbReference type="NCBI Taxonomy" id="370345"/>
    <lineage>
        <taxon>Eukaryota</taxon>
        <taxon>Metazoa</taxon>
        <taxon>Spiralia</taxon>
        <taxon>Lophotrochozoa</taxon>
        <taxon>Mollusca</taxon>
        <taxon>Gastropoda</taxon>
        <taxon>Caenogastropoda</taxon>
        <taxon>Sorbeoconcha</taxon>
        <taxon>Cerithioidea</taxon>
        <taxon>Batillariidae</taxon>
        <taxon>Batillaria</taxon>
    </lineage>
</organism>
<keyword evidence="2" id="KW-1185">Reference proteome</keyword>
<protein>
    <submittedName>
        <fullName evidence="1">Uncharacterized protein</fullName>
    </submittedName>
</protein>